<comment type="catalytic activity">
    <reaction evidence="11">
        <text>(6S)-5-methyl-5,6,7,8-tetrahydrofolate + NAD(+) = (6R)-5,10-methylene-5,6,7,8-tetrahydrofolate + NADH + H(+)</text>
        <dbReference type="Rhea" id="RHEA:19821"/>
        <dbReference type="ChEBI" id="CHEBI:15378"/>
        <dbReference type="ChEBI" id="CHEBI:15636"/>
        <dbReference type="ChEBI" id="CHEBI:18608"/>
        <dbReference type="ChEBI" id="CHEBI:57540"/>
        <dbReference type="ChEBI" id="CHEBI:57945"/>
        <dbReference type="EC" id="1.5.1.54"/>
    </reaction>
    <physiologicalReaction direction="right-to-left" evidence="11">
        <dbReference type="Rhea" id="RHEA:19823"/>
    </physiologicalReaction>
</comment>
<evidence type="ECO:0000256" key="10">
    <source>
        <dbReference type="ARBA" id="ARBA00034478"/>
    </source>
</evidence>
<evidence type="ECO:0000256" key="7">
    <source>
        <dbReference type="ARBA" id="ARBA00023002"/>
    </source>
</evidence>
<dbReference type="SUPFAM" id="SSF51730">
    <property type="entry name" value="FAD-linked oxidoreductase"/>
    <property type="match status" value="1"/>
</dbReference>
<evidence type="ECO:0000313" key="14">
    <source>
        <dbReference type="Proteomes" id="UP001410394"/>
    </source>
</evidence>
<dbReference type="InterPro" id="IPR029041">
    <property type="entry name" value="FAD-linked_oxidoreductase-like"/>
</dbReference>
<gene>
    <name evidence="13" type="primary">metF</name>
    <name evidence="13" type="ORF">ABDB84_08275</name>
</gene>
<comment type="pathway">
    <text evidence="10">Amino-acid biosynthesis; L-methionine biosynthesis via de novo pathway.</text>
</comment>
<dbReference type="GO" id="GO:0004489">
    <property type="term" value="F:methylenetetrahydrofolate reductase [NAD(P)H] activity"/>
    <property type="evidence" value="ECO:0007669"/>
    <property type="project" value="UniProtKB-EC"/>
</dbReference>
<comment type="cofactor">
    <cofactor evidence="1 12">
        <name>FAD</name>
        <dbReference type="ChEBI" id="CHEBI:57692"/>
    </cofactor>
</comment>
<evidence type="ECO:0000256" key="5">
    <source>
        <dbReference type="ARBA" id="ARBA00022630"/>
    </source>
</evidence>
<dbReference type="CDD" id="cd00537">
    <property type="entry name" value="MTHFR"/>
    <property type="match status" value="1"/>
</dbReference>
<dbReference type="Gene3D" id="3.20.20.220">
    <property type="match status" value="1"/>
</dbReference>
<evidence type="ECO:0000256" key="12">
    <source>
        <dbReference type="RuleBase" id="RU003862"/>
    </source>
</evidence>
<dbReference type="InterPro" id="IPR003171">
    <property type="entry name" value="Mehydrof_redctse-like"/>
</dbReference>
<dbReference type="EMBL" id="JBDIVE010000003">
    <property type="protein sequence ID" value="MEN3068473.1"/>
    <property type="molecule type" value="Genomic_DNA"/>
</dbReference>
<sequence>MNSPLPTPHSALQFSVEFFPTATPEGLVKLRGVRDQLAALGPEFFSVTYGAGGSTRDRTLQIVREIRAAGLDAAPHLSCIGATEASIREHLAEFREVGAKRIVALRGDLPSGMADPGEFRYASELVAFIRRESGDEFRIEVAAYPEVHPQARSAASDLQAFLTKVRAGANSAITQYFYNADAYFRFVDEVRAAGVDIPIVPGIMPIASFSKLARFSESCGAEIPQWMRRRFEAYGDDAESIRAFGLDVVSQLCERLLAGGAPSLHFYTLNQANLTTALIERLQSK</sequence>
<dbReference type="PANTHER" id="PTHR45754:SF3">
    <property type="entry name" value="METHYLENETETRAHYDROFOLATE REDUCTASE (NADPH)"/>
    <property type="match status" value="1"/>
</dbReference>
<evidence type="ECO:0000256" key="6">
    <source>
        <dbReference type="ARBA" id="ARBA00022827"/>
    </source>
</evidence>
<keyword evidence="6 12" id="KW-0274">FAD</keyword>
<dbReference type="RefSeq" id="WP_345919241.1">
    <property type="nucleotide sequence ID" value="NZ_JBDIVE010000003.1"/>
</dbReference>
<evidence type="ECO:0000313" key="13">
    <source>
        <dbReference type="EMBL" id="MEN3068473.1"/>
    </source>
</evidence>
<proteinExistence type="inferred from homology"/>
<keyword evidence="14" id="KW-1185">Reference proteome</keyword>
<keyword evidence="8" id="KW-0520">NAD</keyword>
<organism evidence="13 14">
    <name type="scientific">Uliginosibacterium sediminicola</name>
    <dbReference type="NCBI Taxonomy" id="2024550"/>
    <lineage>
        <taxon>Bacteria</taxon>
        <taxon>Pseudomonadati</taxon>
        <taxon>Pseudomonadota</taxon>
        <taxon>Betaproteobacteria</taxon>
        <taxon>Rhodocyclales</taxon>
        <taxon>Zoogloeaceae</taxon>
        <taxon>Uliginosibacterium</taxon>
    </lineage>
</organism>
<evidence type="ECO:0000256" key="4">
    <source>
        <dbReference type="ARBA" id="ARBA00022605"/>
    </source>
</evidence>
<evidence type="ECO:0000256" key="11">
    <source>
        <dbReference type="ARBA" id="ARBA00048628"/>
    </source>
</evidence>
<protein>
    <recommendedName>
        <fullName evidence="12">Methylenetetrahydrofolate reductase</fullName>
        <ecNumber evidence="12">1.5.1.54</ecNumber>
    </recommendedName>
</protein>
<keyword evidence="5 12" id="KW-0285">Flavoprotein</keyword>
<evidence type="ECO:0000256" key="9">
    <source>
        <dbReference type="ARBA" id="ARBA00023167"/>
    </source>
</evidence>
<evidence type="ECO:0000256" key="2">
    <source>
        <dbReference type="ARBA" id="ARBA00004777"/>
    </source>
</evidence>
<keyword evidence="4" id="KW-0028">Amino-acid biosynthesis</keyword>
<dbReference type="EC" id="1.5.1.54" evidence="12"/>
<evidence type="ECO:0000256" key="1">
    <source>
        <dbReference type="ARBA" id="ARBA00001974"/>
    </source>
</evidence>
<dbReference type="PANTHER" id="PTHR45754">
    <property type="entry name" value="METHYLENETETRAHYDROFOLATE REDUCTASE"/>
    <property type="match status" value="1"/>
</dbReference>
<dbReference type="Pfam" id="PF02219">
    <property type="entry name" value="MTHFR"/>
    <property type="match status" value="1"/>
</dbReference>
<comment type="similarity">
    <text evidence="3 12">Belongs to the methylenetetrahydrofolate reductase family.</text>
</comment>
<dbReference type="NCBIfam" id="TIGR00676">
    <property type="entry name" value="fadh2"/>
    <property type="match status" value="1"/>
</dbReference>
<accession>A0ABU9YXL9</accession>
<name>A0ABU9YXL9_9RHOO</name>
<evidence type="ECO:0000256" key="3">
    <source>
        <dbReference type="ARBA" id="ARBA00006743"/>
    </source>
</evidence>
<comment type="pathway">
    <text evidence="2 12">One-carbon metabolism; tetrahydrofolate interconversion.</text>
</comment>
<keyword evidence="7 12" id="KW-0560">Oxidoreductase</keyword>
<dbReference type="InterPro" id="IPR004620">
    <property type="entry name" value="MTHF_reductase_bac"/>
</dbReference>
<reference evidence="13 14" key="1">
    <citation type="journal article" date="2018" name="Int. J. Syst. Evol. Microbiol.">
        <title>Uliginosibacterium sediminicola sp. nov., isolated from freshwater sediment.</title>
        <authorList>
            <person name="Hwang W.M."/>
            <person name="Kim S.M."/>
            <person name="Kang K."/>
            <person name="Ahn T.Y."/>
        </authorList>
    </citation>
    <scope>NUCLEOTIDE SEQUENCE [LARGE SCALE GENOMIC DNA]</scope>
    <source>
        <strain evidence="13 14">M1-21</strain>
    </source>
</reference>
<evidence type="ECO:0000256" key="8">
    <source>
        <dbReference type="ARBA" id="ARBA00023027"/>
    </source>
</evidence>
<dbReference type="Proteomes" id="UP001410394">
    <property type="component" value="Unassembled WGS sequence"/>
</dbReference>
<keyword evidence="9" id="KW-0486">Methionine biosynthesis</keyword>
<comment type="caution">
    <text evidence="13">The sequence shown here is derived from an EMBL/GenBank/DDBJ whole genome shotgun (WGS) entry which is preliminary data.</text>
</comment>